<reference evidence="1" key="1">
    <citation type="submission" date="2022-12" db="EMBL/GenBank/DDBJ databases">
        <title>Genome Sequence of Lasiodiplodia mahajangana.</title>
        <authorList>
            <person name="Buettner E."/>
        </authorList>
    </citation>
    <scope>NUCLEOTIDE SEQUENCE</scope>
    <source>
        <strain evidence="1">VT137</strain>
    </source>
</reference>
<keyword evidence="2" id="KW-1185">Reference proteome</keyword>
<gene>
    <name evidence="1" type="ORF">O1611_g6756</name>
</gene>
<name>A0ACC2JHE2_9PEZI</name>
<comment type="caution">
    <text evidence="1">The sequence shown here is derived from an EMBL/GenBank/DDBJ whole genome shotgun (WGS) entry which is preliminary data.</text>
</comment>
<sequence length="165" mass="17063">MRPGAASLLLVAASGAQGRAVSRETGDYVWDVTQWQAGLSHGNPADPTTSCSVLVANFTVSGTGYESSALDYYIPEFGAHCTGSGAGSPLASDYSSCALGLEIGEAGGSVSARIVPDADFSQAHIAISYVFSSAGKIRNLTAIAVTDWARLRPPYNFTLVPSEIV</sequence>
<protein>
    <submittedName>
        <fullName evidence="1">Uncharacterized protein</fullName>
    </submittedName>
</protein>
<dbReference type="Proteomes" id="UP001153332">
    <property type="component" value="Unassembled WGS sequence"/>
</dbReference>
<evidence type="ECO:0000313" key="1">
    <source>
        <dbReference type="EMBL" id="KAJ8126881.1"/>
    </source>
</evidence>
<proteinExistence type="predicted"/>
<dbReference type="EMBL" id="JAPUUL010001655">
    <property type="protein sequence ID" value="KAJ8126881.1"/>
    <property type="molecule type" value="Genomic_DNA"/>
</dbReference>
<evidence type="ECO:0000313" key="2">
    <source>
        <dbReference type="Proteomes" id="UP001153332"/>
    </source>
</evidence>
<accession>A0ACC2JHE2</accession>
<organism evidence="1 2">
    <name type="scientific">Lasiodiplodia mahajangana</name>
    <dbReference type="NCBI Taxonomy" id="1108764"/>
    <lineage>
        <taxon>Eukaryota</taxon>
        <taxon>Fungi</taxon>
        <taxon>Dikarya</taxon>
        <taxon>Ascomycota</taxon>
        <taxon>Pezizomycotina</taxon>
        <taxon>Dothideomycetes</taxon>
        <taxon>Dothideomycetes incertae sedis</taxon>
        <taxon>Botryosphaeriales</taxon>
        <taxon>Botryosphaeriaceae</taxon>
        <taxon>Lasiodiplodia</taxon>
    </lineage>
</organism>